<dbReference type="GO" id="GO:0140469">
    <property type="term" value="P:GCN2-mediated signaling"/>
    <property type="evidence" value="ECO:0007669"/>
    <property type="project" value="TreeGrafter"/>
</dbReference>
<dbReference type="GO" id="GO:0006446">
    <property type="term" value="P:regulation of translational initiation"/>
    <property type="evidence" value="ECO:0007669"/>
    <property type="project" value="TreeGrafter"/>
</dbReference>
<evidence type="ECO:0000259" key="3">
    <source>
        <dbReference type="Pfam" id="PF01205"/>
    </source>
</evidence>
<evidence type="ECO:0000313" key="5">
    <source>
        <dbReference type="WBParaSite" id="ACRNAN_scaffold256.g10740.t1"/>
    </source>
</evidence>
<name>A0A914DHV2_9BILA</name>
<evidence type="ECO:0000256" key="2">
    <source>
        <dbReference type="SAM" id="MobiDB-lite"/>
    </source>
</evidence>
<organism evidence="4 5">
    <name type="scientific">Acrobeloides nanus</name>
    <dbReference type="NCBI Taxonomy" id="290746"/>
    <lineage>
        <taxon>Eukaryota</taxon>
        <taxon>Metazoa</taxon>
        <taxon>Ecdysozoa</taxon>
        <taxon>Nematoda</taxon>
        <taxon>Chromadorea</taxon>
        <taxon>Rhabditida</taxon>
        <taxon>Tylenchina</taxon>
        <taxon>Cephalobomorpha</taxon>
        <taxon>Cephaloboidea</taxon>
        <taxon>Cephalobidae</taxon>
        <taxon>Acrobeloides</taxon>
    </lineage>
</organism>
<dbReference type="InterPro" id="IPR036956">
    <property type="entry name" value="Impact_N_sf"/>
</dbReference>
<dbReference type="PANTHER" id="PTHR16301">
    <property type="entry name" value="IMPACT-RELATED"/>
    <property type="match status" value="1"/>
</dbReference>
<evidence type="ECO:0000256" key="1">
    <source>
        <dbReference type="ARBA" id="ARBA00007665"/>
    </source>
</evidence>
<evidence type="ECO:0000313" key="4">
    <source>
        <dbReference type="Proteomes" id="UP000887540"/>
    </source>
</evidence>
<sequence>MADSLVEELPALQSYFYDLIFIEDFPNKLEVHFSQDVALTIIFPNGNLRTKPKYEVSAPTYSLKFKQKLISLLQDTSKNEDTFSLFICVKTAYDFLNEEEEVSEKCNSPSSLTHEMEEHKHDEVSRKKSSEKEISSRSINLPTIFSGDPLFDRKSTFQAHVAEIHSKEEAIAVLDKLKENNKIARATHNIYAWSTTVDKNGRKIKAHDCEDDGETGAGPKLAHLMDMMKVDNLIVVVTRWYGGIHLGPDRFRHICNVAREVIEKNITKK</sequence>
<proteinExistence type="inferred from homology"/>
<accession>A0A914DHV2</accession>
<feature type="region of interest" description="Disordered" evidence="2">
    <location>
        <begin position="107"/>
        <end position="135"/>
    </location>
</feature>
<dbReference type="Pfam" id="PF01205">
    <property type="entry name" value="Impact_N"/>
    <property type="match status" value="1"/>
</dbReference>
<reference evidence="5" key="1">
    <citation type="submission" date="2022-11" db="UniProtKB">
        <authorList>
            <consortium name="WormBaseParasite"/>
        </authorList>
    </citation>
    <scope>IDENTIFICATION</scope>
</reference>
<protein>
    <submittedName>
        <fullName evidence="5">Impact N-terminal domain-containing protein</fullName>
    </submittedName>
</protein>
<comment type="similarity">
    <text evidence="1">Belongs to the IMPACT family.</text>
</comment>
<dbReference type="AlphaFoldDB" id="A0A914DHV2"/>
<dbReference type="InterPro" id="IPR023582">
    <property type="entry name" value="Impact"/>
</dbReference>
<feature type="compositionally biased region" description="Basic and acidic residues" evidence="2">
    <location>
        <begin position="114"/>
        <end position="135"/>
    </location>
</feature>
<dbReference type="GO" id="GO:0005737">
    <property type="term" value="C:cytoplasm"/>
    <property type="evidence" value="ECO:0007669"/>
    <property type="project" value="TreeGrafter"/>
</dbReference>
<dbReference type="Proteomes" id="UP000887540">
    <property type="component" value="Unplaced"/>
</dbReference>
<keyword evidence="4" id="KW-1185">Reference proteome</keyword>
<dbReference type="Gene3D" id="3.30.230.30">
    <property type="entry name" value="Impact, N-terminal domain"/>
    <property type="match status" value="1"/>
</dbReference>
<dbReference type="WBParaSite" id="ACRNAN_scaffold256.g10740.t1">
    <property type="protein sequence ID" value="ACRNAN_scaffold256.g10740.t1"/>
    <property type="gene ID" value="ACRNAN_scaffold256.g10740"/>
</dbReference>
<feature type="domain" description="Impact N-terminal" evidence="3">
    <location>
        <begin position="153"/>
        <end position="262"/>
    </location>
</feature>
<dbReference type="PANTHER" id="PTHR16301:SF25">
    <property type="entry name" value="PROTEIN IMPACT"/>
    <property type="match status" value="1"/>
</dbReference>
<dbReference type="SUPFAM" id="SSF54211">
    <property type="entry name" value="Ribosomal protein S5 domain 2-like"/>
    <property type="match status" value="1"/>
</dbReference>
<dbReference type="InterPro" id="IPR001498">
    <property type="entry name" value="Impact_N"/>
</dbReference>
<dbReference type="InterPro" id="IPR020568">
    <property type="entry name" value="Ribosomal_Su5_D2-typ_SF"/>
</dbReference>